<reference evidence="4" key="1">
    <citation type="submission" date="2020-12" db="EMBL/GenBank/DDBJ databases">
        <title>Devosia sp. MSA67 isolated from Mo River.</title>
        <authorList>
            <person name="Ma F."/>
            <person name="Zi Z."/>
        </authorList>
    </citation>
    <scope>NUCLEOTIDE SEQUENCE</scope>
    <source>
        <strain evidence="4">MSA67</strain>
    </source>
</reference>
<keyword evidence="2" id="KW-1133">Transmembrane helix</keyword>
<evidence type="ECO:0000256" key="2">
    <source>
        <dbReference type="SAM" id="Phobius"/>
    </source>
</evidence>
<evidence type="ECO:0000313" key="5">
    <source>
        <dbReference type="Proteomes" id="UP000602124"/>
    </source>
</evidence>
<feature type="transmembrane region" description="Helical" evidence="2">
    <location>
        <begin position="12"/>
        <end position="31"/>
    </location>
</feature>
<keyword evidence="5" id="KW-1185">Reference proteome</keyword>
<feature type="region of interest" description="Disordered" evidence="1">
    <location>
        <begin position="36"/>
        <end position="58"/>
    </location>
</feature>
<dbReference type="AlphaFoldDB" id="A0A934IXR8"/>
<dbReference type="SMART" id="SM00287">
    <property type="entry name" value="SH3b"/>
    <property type="match status" value="1"/>
</dbReference>
<sequence length="139" mass="14746">MARKKQQSSNLVGLVILGALGFAIYQFGIVGNPDRPSNSAPRAAASAATTTPSRPAAVPLDAPRFVNVASLNVRHTPSTSGPLIMALPRGTQLRVIGRQDGWLLIDLNPTLEGWVSEQLTTTETPRQALRPSAPLQGSR</sequence>
<dbReference type="Pfam" id="PF08239">
    <property type="entry name" value="SH3_3"/>
    <property type="match status" value="1"/>
</dbReference>
<dbReference type="RefSeq" id="WP_198875916.1">
    <property type="nucleotide sequence ID" value="NZ_JAEKMH010000002.1"/>
</dbReference>
<accession>A0A934IXR8</accession>
<organism evidence="4 5">
    <name type="scientific">Devosia sediminis</name>
    <dbReference type="NCBI Taxonomy" id="2798801"/>
    <lineage>
        <taxon>Bacteria</taxon>
        <taxon>Pseudomonadati</taxon>
        <taxon>Pseudomonadota</taxon>
        <taxon>Alphaproteobacteria</taxon>
        <taxon>Hyphomicrobiales</taxon>
        <taxon>Devosiaceae</taxon>
        <taxon>Devosia</taxon>
    </lineage>
</organism>
<dbReference type="Proteomes" id="UP000602124">
    <property type="component" value="Unassembled WGS sequence"/>
</dbReference>
<protein>
    <submittedName>
        <fullName evidence="4">SH3 domain-containing protein</fullName>
    </submittedName>
</protein>
<dbReference type="EMBL" id="JAEKMH010000002">
    <property type="protein sequence ID" value="MBJ3784678.1"/>
    <property type="molecule type" value="Genomic_DNA"/>
</dbReference>
<dbReference type="Gene3D" id="2.30.30.40">
    <property type="entry name" value="SH3 Domains"/>
    <property type="match status" value="1"/>
</dbReference>
<evidence type="ECO:0000313" key="4">
    <source>
        <dbReference type="EMBL" id="MBJ3784678.1"/>
    </source>
</evidence>
<feature type="region of interest" description="Disordered" evidence="1">
    <location>
        <begin position="118"/>
        <end position="139"/>
    </location>
</feature>
<feature type="compositionally biased region" description="Low complexity" evidence="1">
    <location>
        <begin position="36"/>
        <end position="57"/>
    </location>
</feature>
<evidence type="ECO:0000256" key="1">
    <source>
        <dbReference type="SAM" id="MobiDB-lite"/>
    </source>
</evidence>
<proteinExistence type="predicted"/>
<name>A0A934IXR8_9HYPH</name>
<keyword evidence="2" id="KW-0812">Transmembrane</keyword>
<gene>
    <name evidence="4" type="ORF">JEQ47_08110</name>
</gene>
<dbReference type="InterPro" id="IPR003646">
    <property type="entry name" value="SH3-like_bac-type"/>
</dbReference>
<dbReference type="PROSITE" id="PS51781">
    <property type="entry name" value="SH3B"/>
    <property type="match status" value="1"/>
</dbReference>
<comment type="caution">
    <text evidence="4">The sequence shown here is derived from an EMBL/GenBank/DDBJ whole genome shotgun (WGS) entry which is preliminary data.</text>
</comment>
<feature type="domain" description="SH3b" evidence="3">
    <location>
        <begin position="61"/>
        <end position="124"/>
    </location>
</feature>
<keyword evidence="2" id="KW-0472">Membrane</keyword>
<evidence type="ECO:0000259" key="3">
    <source>
        <dbReference type="PROSITE" id="PS51781"/>
    </source>
</evidence>